<dbReference type="InterPro" id="IPR025715">
    <property type="entry name" value="FoP_C"/>
</dbReference>
<dbReference type="InterPro" id="IPR000504">
    <property type="entry name" value="RRM_dom"/>
</dbReference>
<sequence>MEIGEIKSAEVVMAPNGKSRGFAFVVYKRKIDAQKAIDTYNGVPLDGKPLKINVVQSGPATSAAAVRISAPAAGGRGGRTVTVGAQPMARPRAPSRGSARGGRGAGGRGRGRGRGKAPEEKPSMEDLDKDLEMYRAGGGD</sequence>
<feature type="domain" description="RRM" evidence="4">
    <location>
        <begin position="1"/>
        <end position="57"/>
    </location>
</feature>
<dbReference type="InterPro" id="IPR012677">
    <property type="entry name" value="Nucleotide-bd_a/b_plait_sf"/>
</dbReference>
<feature type="compositionally biased region" description="Gly residues" evidence="3">
    <location>
        <begin position="99"/>
        <end position="108"/>
    </location>
</feature>
<name>A0A7S4B9A4_CHRCT</name>
<dbReference type="PROSITE" id="PS50102">
    <property type="entry name" value="RRM"/>
    <property type="match status" value="1"/>
</dbReference>
<evidence type="ECO:0000313" key="5">
    <source>
        <dbReference type="EMBL" id="CAE0758586.1"/>
    </source>
</evidence>
<dbReference type="Pfam" id="PF13865">
    <property type="entry name" value="FoP_duplication"/>
    <property type="match status" value="1"/>
</dbReference>
<organism evidence="5">
    <name type="scientific">Chrysotila carterae</name>
    <name type="common">Marine alga</name>
    <name type="synonym">Syracosphaera carterae</name>
    <dbReference type="NCBI Taxonomy" id="13221"/>
    <lineage>
        <taxon>Eukaryota</taxon>
        <taxon>Haptista</taxon>
        <taxon>Haptophyta</taxon>
        <taxon>Prymnesiophyceae</taxon>
        <taxon>Isochrysidales</taxon>
        <taxon>Isochrysidaceae</taxon>
        <taxon>Chrysotila</taxon>
    </lineage>
</organism>
<evidence type="ECO:0000256" key="2">
    <source>
        <dbReference type="PROSITE-ProRule" id="PRU00176"/>
    </source>
</evidence>
<dbReference type="PANTHER" id="PTHR19965:SF35">
    <property type="entry name" value="RNA ANNEALING PROTEIN YRA1"/>
    <property type="match status" value="1"/>
</dbReference>
<keyword evidence="1 2" id="KW-0694">RNA-binding</keyword>
<evidence type="ECO:0000256" key="1">
    <source>
        <dbReference type="ARBA" id="ARBA00022884"/>
    </source>
</evidence>
<dbReference type="InterPro" id="IPR051229">
    <property type="entry name" value="ALYREF_mRNA_export"/>
</dbReference>
<protein>
    <recommendedName>
        <fullName evidence="4">RRM domain-containing protein</fullName>
    </recommendedName>
</protein>
<dbReference type="Gene3D" id="3.30.70.330">
    <property type="match status" value="1"/>
</dbReference>
<dbReference type="EMBL" id="HBIZ01017899">
    <property type="protein sequence ID" value="CAE0758586.1"/>
    <property type="molecule type" value="Transcribed_RNA"/>
</dbReference>
<dbReference type="SUPFAM" id="SSF54928">
    <property type="entry name" value="RNA-binding domain, RBD"/>
    <property type="match status" value="1"/>
</dbReference>
<feature type="compositionally biased region" description="Basic and acidic residues" evidence="3">
    <location>
        <begin position="116"/>
        <end position="133"/>
    </location>
</feature>
<feature type="compositionally biased region" description="Low complexity" evidence="3">
    <location>
        <begin position="71"/>
        <end position="98"/>
    </location>
</feature>
<accession>A0A7S4B9A4</accession>
<feature type="region of interest" description="Disordered" evidence="3">
    <location>
        <begin position="71"/>
        <end position="140"/>
    </location>
</feature>
<dbReference type="InterPro" id="IPR035979">
    <property type="entry name" value="RBD_domain_sf"/>
</dbReference>
<dbReference type="SMART" id="SM01218">
    <property type="entry name" value="FoP_duplication"/>
    <property type="match status" value="1"/>
</dbReference>
<gene>
    <name evidence="5" type="ORF">PCAR00345_LOCUS11180</name>
</gene>
<evidence type="ECO:0000256" key="3">
    <source>
        <dbReference type="SAM" id="MobiDB-lite"/>
    </source>
</evidence>
<dbReference type="PANTHER" id="PTHR19965">
    <property type="entry name" value="RNA AND EXPORT FACTOR BINDING PROTEIN"/>
    <property type="match status" value="1"/>
</dbReference>
<evidence type="ECO:0000259" key="4">
    <source>
        <dbReference type="PROSITE" id="PS50102"/>
    </source>
</evidence>
<dbReference type="Pfam" id="PF00076">
    <property type="entry name" value="RRM_1"/>
    <property type="match status" value="1"/>
</dbReference>
<dbReference type="GO" id="GO:0003729">
    <property type="term" value="F:mRNA binding"/>
    <property type="evidence" value="ECO:0007669"/>
    <property type="project" value="TreeGrafter"/>
</dbReference>
<dbReference type="AlphaFoldDB" id="A0A7S4B9A4"/>
<dbReference type="GO" id="GO:0005634">
    <property type="term" value="C:nucleus"/>
    <property type="evidence" value="ECO:0007669"/>
    <property type="project" value="TreeGrafter"/>
</dbReference>
<reference evidence="5" key="1">
    <citation type="submission" date="2021-01" db="EMBL/GenBank/DDBJ databases">
        <authorList>
            <person name="Corre E."/>
            <person name="Pelletier E."/>
            <person name="Niang G."/>
            <person name="Scheremetjew M."/>
            <person name="Finn R."/>
            <person name="Kale V."/>
            <person name="Holt S."/>
            <person name="Cochrane G."/>
            <person name="Meng A."/>
            <person name="Brown T."/>
            <person name="Cohen L."/>
        </authorList>
    </citation>
    <scope>NUCLEOTIDE SEQUENCE</scope>
    <source>
        <strain evidence="5">CCMP645</strain>
    </source>
</reference>
<proteinExistence type="predicted"/>
<dbReference type="GO" id="GO:0006406">
    <property type="term" value="P:mRNA export from nucleus"/>
    <property type="evidence" value="ECO:0007669"/>
    <property type="project" value="TreeGrafter"/>
</dbReference>